<proteinExistence type="predicted"/>
<name>A0A645IHJ4_9ZZZZ</name>
<evidence type="ECO:0000313" key="1">
    <source>
        <dbReference type="EMBL" id="MPN50312.1"/>
    </source>
</evidence>
<accession>A0A645IHJ4</accession>
<protein>
    <submittedName>
        <fullName evidence="1">Uncharacterized protein</fullName>
    </submittedName>
</protein>
<dbReference type="EMBL" id="VSSQ01114385">
    <property type="protein sequence ID" value="MPN50312.1"/>
    <property type="molecule type" value="Genomic_DNA"/>
</dbReference>
<sequence>MLAEGRFAELAPFDFRLQRRRFVAQARGDQDAVADRRIQFVGNAGNQRPQGGQFLCFNQFLAGIGQGLDGLLQFPIGVGQRNGPFVDQTLQIGVQVAYFSVDTFLFVALLLLHGKHVVECPLQHADFTRCLQIDRCFFDLVGQAGDVFGEMRQGG</sequence>
<organism evidence="1">
    <name type="scientific">bioreactor metagenome</name>
    <dbReference type="NCBI Taxonomy" id="1076179"/>
    <lineage>
        <taxon>unclassified sequences</taxon>
        <taxon>metagenomes</taxon>
        <taxon>ecological metagenomes</taxon>
    </lineage>
</organism>
<reference evidence="1" key="1">
    <citation type="submission" date="2019-08" db="EMBL/GenBank/DDBJ databases">
        <authorList>
            <person name="Kucharzyk K."/>
            <person name="Murdoch R.W."/>
            <person name="Higgins S."/>
            <person name="Loffler F."/>
        </authorList>
    </citation>
    <scope>NUCLEOTIDE SEQUENCE</scope>
</reference>
<gene>
    <name evidence="1" type="ORF">SDC9_197938</name>
</gene>
<comment type="caution">
    <text evidence="1">The sequence shown here is derived from an EMBL/GenBank/DDBJ whole genome shotgun (WGS) entry which is preliminary data.</text>
</comment>
<dbReference type="AlphaFoldDB" id="A0A645IHJ4"/>